<feature type="transmembrane region" description="Helical" evidence="2">
    <location>
        <begin position="136"/>
        <end position="159"/>
    </location>
</feature>
<reference evidence="3 4" key="1">
    <citation type="journal article" date="2018" name="PLoS Genet.">
        <title>Repeat elements organise 3D genome structure and mediate transcription in the filamentous fungus Epichloe festucae.</title>
        <authorList>
            <person name="Winter D.J."/>
            <person name="Ganley A.R.D."/>
            <person name="Young C.A."/>
            <person name="Liachko I."/>
            <person name="Schardl C.L."/>
            <person name="Dupont P.Y."/>
            <person name="Berry D."/>
            <person name="Ram A."/>
            <person name="Scott B."/>
            <person name="Cox M.P."/>
        </authorList>
    </citation>
    <scope>NUCLEOTIDE SEQUENCE [LARGE SCALE GENOMIC DNA]</scope>
    <source>
        <strain evidence="3 4">Fl1</strain>
    </source>
</reference>
<evidence type="ECO:0000256" key="1">
    <source>
        <dbReference type="SAM" id="MobiDB-lite"/>
    </source>
</evidence>
<evidence type="ECO:0000256" key="2">
    <source>
        <dbReference type="SAM" id="Phobius"/>
    </source>
</evidence>
<dbReference type="AlphaFoldDB" id="A0A7U3SMV7"/>
<organism evidence="3 4">
    <name type="scientific">Epichloe festucae (strain Fl1)</name>
    <dbReference type="NCBI Taxonomy" id="877507"/>
    <lineage>
        <taxon>Eukaryota</taxon>
        <taxon>Fungi</taxon>
        <taxon>Dikarya</taxon>
        <taxon>Ascomycota</taxon>
        <taxon>Pezizomycotina</taxon>
        <taxon>Sordariomycetes</taxon>
        <taxon>Hypocreomycetidae</taxon>
        <taxon>Hypocreales</taxon>
        <taxon>Clavicipitaceae</taxon>
        <taxon>Epichloe</taxon>
    </lineage>
</organism>
<sequence length="379" mass="44499">MIRNAIRLDIFLQKSVAPLSSNHQRDYKPEVRPEQKLVEMNFIQRDTLNATAHGITTSRTEYVSQGWKSLFRNAVNLIFRYSKECLRWIACRFHQAIAALLHFLQLIALRIHQALAALLHFLQLIALRIHQALAALWHFILLIALRIHQALAALWHFILLIALRILKWCSIAFAIFIGVQITVYVGYWGMRKLLQIYAEKRKRRLEEIRQAEEGERQAAMIREGHARRAAEADAKLRQARERQARENQQKRDEEQRQIEARERYTKWEQECDSAFYDKASMTQFPFPPLPRCTDPTCQEFDRTPASACQHNFKQFLVGSGKFSLQLLKSQRRLWHEDRFMSCRADLQPEFRRLANSLFVVLDPMYKELNAKQANSSGVE</sequence>
<feature type="transmembrane region" description="Helical" evidence="2">
    <location>
        <begin position="165"/>
        <end position="187"/>
    </location>
</feature>
<gene>
    <name evidence="3" type="ORF">C2857_000705</name>
</gene>
<dbReference type="EMBL" id="CP031390">
    <property type="protein sequence ID" value="QPH16141.1"/>
    <property type="molecule type" value="Genomic_DNA"/>
</dbReference>
<keyword evidence="2" id="KW-0812">Transmembrane</keyword>
<name>A0A7U3SMV7_EPIFF</name>
<keyword evidence="2" id="KW-1133">Transmembrane helix</keyword>
<proteinExistence type="predicted"/>
<accession>A0A7U3SMV7</accession>
<evidence type="ECO:0000313" key="4">
    <source>
        <dbReference type="Proteomes" id="UP000594364"/>
    </source>
</evidence>
<dbReference type="Proteomes" id="UP000594364">
    <property type="component" value="Chromosome 6"/>
</dbReference>
<protein>
    <submittedName>
        <fullName evidence="3">Uncharacterized protein</fullName>
    </submittedName>
</protein>
<keyword evidence="2" id="KW-0472">Membrane</keyword>
<feature type="region of interest" description="Disordered" evidence="1">
    <location>
        <begin position="237"/>
        <end position="257"/>
    </location>
</feature>
<keyword evidence="4" id="KW-1185">Reference proteome</keyword>
<dbReference type="OrthoDB" id="4764735at2759"/>
<evidence type="ECO:0000313" key="3">
    <source>
        <dbReference type="EMBL" id="QPH16141.1"/>
    </source>
</evidence>